<dbReference type="GeneID" id="41072788"/>
<reference evidence="1 2" key="1">
    <citation type="submission" date="2017-04" db="EMBL/GenBank/DDBJ databases">
        <title>Staphylococcus agnetis, a potential pathogen in the broiler production.</title>
        <authorList>
            <person name="Poulsen L."/>
        </authorList>
    </citation>
    <scope>NUCLEOTIDE SEQUENCE [LARGE SCALE GENOMIC DNA]</scope>
    <source>
        <strain evidence="1 2">723_310714_2_2_spleen</strain>
    </source>
</reference>
<comment type="caution">
    <text evidence="1">The sequence shown here is derived from an EMBL/GenBank/DDBJ whole genome shotgun (WGS) entry which is preliminary data.</text>
</comment>
<organism evidence="1 2">
    <name type="scientific">Staphylococcus agnetis</name>
    <dbReference type="NCBI Taxonomy" id="985762"/>
    <lineage>
        <taxon>Bacteria</taxon>
        <taxon>Bacillati</taxon>
        <taxon>Bacillota</taxon>
        <taxon>Bacilli</taxon>
        <taxon>Bacillales</taxon>
        <taxon>Staphylococcaceae</taxon>
        <taxon>Staphylococcus</taxon>
    </lineage>
</organism>
<evidence type="ECO:0000313" key="2">
    <source>
        <dbReference type="Proteomes" id="UP000195208"/>
    </source>
</evidence>
<dbReference type="Proteomes" id="UP000195208">
    <property type="component" value="Unassembled WGS sequence"/>
</dbReference>
<dbReference type="RefSeq" id="WP_039644896.1">
    <property type="nucleotide sequence ID" value="NZ_JAPTFZ010000006.1"/>
</dbReference>
<dbReference type="EMBL" id="NEFX01000018">
    <property type="protein sequence ID" value="OTW30458.1"/>
    <property type="molecule type" value="Genomic_DNA"/>
</dbReference>
<keyword evidence="2" id="KW-1185">Reference proteome</keyword>
<gene>
    <name evidence="1" type="ORF">B9M88_09315</name>
</gene>
<accession>A0ABX3Z0N7</accession>
<protein>
    <recommendedName>
        <fullName evidence="3">Phage tail protein</fullName>
    </recommendedName>
</protein>
<sequence>MEANFNGVRRLIYKGREYDKIYAGNVKIWSKPISFVAKPLPRGQTPDKNIGGTAQWTITGVRPNRTYQVQITGVQNGVLKASQVKLGDSELALAGASGGTVFTSITFTNPEGILYITMSNVFTGNPELTIS</sequence>
<evidence type="ECO:0000313" key="1">
    <source>
        <dbReference type="EMBL" id="OTW30458.1"/>
    </source>
</evidence>
<evidence type="ECO:0008006" key="3">
    <source>
        <dbReference type="Google" id="ProtNLM"/>
    </source>
</evidence>
<name>A0ABX3Z0N7_9STAP</name>
<proteinExistence type="predicted"/>